<evidence type="ECO:0000313" key="2">
    <source>
        <dbReference type="EMBL" id="KAJ3448985.1"/>
    </source>
</evidence>
<dbReference type="Proteomes" id="UP001146793">
    <property type="component" value="Unassembled WGS sequence"/>
</dbReference>
<proteinExistence type="predicted"/>
<feature type="compositionally biased region" description="Basic and acidic residues" evidence="1">
    <location>
        <begin position="167"/>
        <end position="177"/>
    </location>
</feature>
<gene>
    <name evidence="2" type="ORF">M0812_01473</name>
</gene>
<feature type="compositionally biased region" description="Polar residues" evidence="1">
    <location>
        <begin position="50"/>
        <end position="60"/>
    </location>
</feature>
<protein>
    <submittedName>
        <fullName evidence="2">Gem-associated protein</fullName>
    </submittedName>
</protein>
<dbReference type="EMBL" id="JANTQA010000015">
    <property type="protein sequence ID" value="KAJ3448985.1"/>
    <property type="molecule type" value="Genomic_DNA"/>
</dbReference>
<organism evidence="2 3">
    <name type="scientific">Anaeramoeba flamelloides</name>
    <dbReference type="NCBI Taxonomy" id="1746091"/>
    <lineage>
        <taxon>Eukaryota</taxon>
        <taxon>Metamonada</taxon>
        <taxon>Anaeramoebidae</taxon>
        <taxon>Anaeramoeba</taxon>
    </lineage>
</organism>
<dbReference type="AlphaFoldDB" id="A0AAV8A5X0"/>
<reference evidence="2" key="1">
    <citation type="submission" date="2022-08" db="EMBL/GenBank/DDBJ databases">
        <title>Novel sulphate-reducing endosymbionts in the free-living metamonad Anaeramoeba.</title>
        <authorList>
            <person name="Jerlstrom-Hultqvist J."/>
            <person name="Cepicka I."/>
            <person name="Gallot-Lavallee L."/>
            <person name="Salas-Leiva D."/>
            <person name="Curtis B.A."/>
            <person name="Zahonova K."/>
            <person name="Pipaliya S."/>
            <person name="Dacks J."/>
            <person name="Roger A.J."/>
        </authorList>
    </citation>
    <scope>NUCLEOTIDE SEQUENCE</scope>
    <source>
        <strain evidence="2">Busselton2</strain>
    </source>
</reference>
<evidence type="ECO:0000313" key="3">
    <source>
        <dbReference type="Proteomes" id="UP001146793"/>
    </source>
</evidence>
<name>A0AAV8A5X0_9EUKA</name>
<accession>A0AAV8A5X0</accession>
<feature type="region of interest" description="Disordered" evidence="1">
    <location>
        <begin position="167"/>
        <end position="193"/>
    </location>
</feature>
<evidence type="ECO:0000256" key="1">
    <source>
        <dbReference type="SAM" id="MobiDB-lite"/>
    </source>
</evidence>
<sequence>MESNLTTVGTLPFIQYNGKLTITIPFPFSTTLPLLGFNFNSNVKKEPKKNSTINENPKTNQKQQQKQHNTITPIEKPSLPYKNNNINNNKKEQGVLVYSINKKISNQQEVVSDLNQIEDIVEEDETFYLDKEELELRTKKWNEYLAALRVKEKEKLEQEMKNKVFDKVSNLDHENQRKRERKSNTDGSNGKFKQRNTFHSILEIEKDKILQKKEFQNLYGERSSYIKELESKLNYSYDQRIDKIHPVFWPISSLRD</sequence>
<feature type="region of interest" description="Disordered" evidence="1">
    <location>
        <begin position="45"/>
        <end position="69"/>
    </location>
</feature>
<comment type="caution">
    <text evidence="2">The sequence shown here is derived from an EMBL/GenBank/DDBJ whole genome shotgun (WGS) entry which is preliminary data.</text>
</comment>